<sequence length="399" mass="43169">MPELPLQGVRVLDMGQIYNAPYATLLMALSGAEVIKIEPIGGEHLRARGEVSRSHGVPFAMLNSNKKSLAIDVRTPAGREIVVRLTADVDVFVENFRPGAAERLGLGARAMREKYPRLVYASGSGFGQVSALSDVPAMDLTIQAMSGVMSITGFPDRPPVKAGPAVADFSGGIHLYAAIITALLRQRRTGDGAHLDIAMLDSVIPSMASNIGMLYDEVQLPSPRTANRHGGLAVSPYNVYTTTDGFVAIIVVAERHWVSMCELMGMPELCQDPRFATAAARIDHMDEVDELVESWTRTRTRDEVFEKLRRSGVPSGPVRELSDVLADPSLRARGALQDLQHPIYGDVVVPHSPLRFEGEERVPIEASHALGADTRQVLSASLGMTASEIDQLMADGIIR</sequence>
<dbReference type="AlphaFoldDB" id="A0A0U3QJU2"/>
<evidence type="ECO:0000313" key="3">
    <source>
        <dbReference type="Proteomes" id="UP000065151"/>
    </source>
</evidence>
<dbReference type="STRING" id="121292.AU252_00880"/>
<dbReference type="InterPro" id="IPR050483">
    <property type="entry name" value="CoA-transferase_III_domain"/>
</dbReference>
<keyword evidence="1 2" id="KW-0808">Transferase</keyword>
<proteinExistence type="predicted"/>
<dbReference type="SUPFAM" id="SSF89796">
    <property type="entry name" value="CoA-transferase family III (CaiB/BaiF)"/>
    <property type="match status" value="1"/>
</dbReference>
<evidence type="ECO:0000313" key="2">
    <source>
        <dbReference type="EMBL" id="ALV39893.1"/>
    </source>
</evidence>
<name>A0A0U3QJU2_9MICC</name>
<dbReference type="Proteomes" id="UP000065151">
    <property type="component" value="Chromosome"/>
</dbReference>
<dbReference type="RefSeq" id="WP_058929109.1">
    <property type="nucleotide sequence ID" value="NZ_CP013747.1"/>
</dbReference>
<protein>
    <submittedName>
        <fullName evidence="2">Formyl-CoA transferase</fullName>
    </submittedName>
</protein>
<dbReference type="Gene3D" id="3.30.1540.10">
    <property type="entry name" value="formyl-coa transferase, domain 3"/>
    <property type="match status" value="1"/>
</dbReference>
<dbReference type="KEGG" id="psul:AU252_00880"/>
<dbReference type="InterPro" id="IPR023606">
    <property type="entry name" value="CoA-Trfase_III_dom_1_sf"/>
</dbReference>
<reference evidence="2 3" key="1">
    <citation type="submission" date="2015-12" db="EMBL/GenBank/DDBJ databases">
        <authorList>
            <person name="Shamseldin A."/>
            <person name="Moawad H."/>
            <person name="Abd El-Rahim W.M."/>
            <person name="Sadowsky M.J."/>
        </authorList>
    </citation>
    <scope>NUCLEOTIDE SEQUENCE [LARGE SCALE GENOMIC DNA]</scope>
    <source>
        <strain evidence="2 3">Ar51</strain>
    </source>
</reference>
<organism evidence="2">
    <name type="scientific">Pseudarthrobacter sulfonivorans</name>
    <dbReference type="NCBI Taxonomy" id="121292"/>
    <lineage>
        <taxon>Bacteria</taxon>
        <taxon>Bacillati</taxon>
        <taxon>Actinomycetota</taxon>
        <taxon>Actinomycetes</taxon>
        <taxon>Micrococcales</taxon>
        <taxon>Micrococcaceae</taxon>
        <taxon>Pseudarthrobacter</taxon>
    </lineage>
</organism>
<dbReference type="Gene3D" id="3.40.50.10540">
    <property type="entry name" value="Crotonobetainyl-coa:carnitine coa-transferase, domain 1"/>
    <property type="match status" value="1"/>
</dbReference>
<accession>A0A0U3QJU2</accession>
<dbReference type="InterPro" id="IPR003673">
    <property type="entry name" value="CoA-Trfase_fam_III"/>
</dbReference>
<dbReference type="GO" id="GO:0008410">
    <property type="term" value="F:CoA-transferase activity"/>
    <property type="evidence" value="ECO:0007669"/>
    <property type="project" value="TreeGrafter"/>
</dbReference>
<dbReference type="PANTHER" id="PTHR48207:SF3">
    <property type="entry name" value="SUCCINATE--HYDROXYMETHYLGLUTARATE COA-TRANSFERASE"/>
    <property type="match status" value="1"/>
</dbReference>
<dbReference type="Pfam" id="PF02515">
    <property type="entry name" value="CoA_transf_3"/>
    <property type="match status" value="1"/>
</dbReference>
<evidence type="ECO:0000256" key="1">
    <source>
        <dbReference type="ARBA" id="ARBA00022679"/>
    </source>
</evidence>
<dbReference type="InterPro" id="IPR044855">
    <property type="entry name" value="CoA-Trfase_III_dom3_sf"/>
</dbReference>
<dbReference type="EMBL" id="CP013747">
    <property type="protein sequence ID" value="ALV39893.1"/>
    <property type="molecule type" value="Genomic_DNA"/>
</dbReference>
<gene>
    <name evidence="2" type="ORF">AU252_00880</name>
</gene>
<dbReference type="PANTHER" id="PTHR48207">
    <property type="entry name" value="SUCCINATE--HYDROXYMETHYLGLUTARATE COA-TRANSFERASE"/>
    <property type="match status" value="1"/>
</dbReference>